<name>A0A939PDE3_9ACTN</name>
<comment type="caution">
    <text evidence="2">The sequence shown here is derived from an EMBL/GenBank/DDBJ whole genome shotgun (WGS) entry which is preliminary data.</text>
</comment>
<dbReference type="AlphaFoldDB" id="A0A939PDE3"/>
<feature type="signal peptide" evidence="1">
    <location>
        <begin position="1"/>
        <end position="22"/>
    </location>
</feature>
<evidence type="ECO:0008006" key="4">
    <source>
        <dbReference type="Google" id="ProtNLM"/>
    </source>
</evidence>
<feature type="chain" id="PRO_5038800788" description="Lipoprotein" evidence="1">
    <location>
        <begin position="23"/>
        <end position="139"/>
    </location>
</feature>
<dbReference type="EMBL" id="JAGEOJ010000009">
    <property type="protein sequence ID" value="MBO2450182.1"/>
    <property type="molecule type" value="Genomic_DNA"/>
</dbReference>
<evidence type="ECO:0000313" key="2">
    <source>
        <dbReference type="EMBL" id="MBO2450182.1"/>
    </source>
</evidence>
<evidence type="ECO:0000313" key="3">
    <source>
        <dbReference type="Proteomes" id="UP000669179"/>
    </source>
</evidence>
<keyword evidence="1" id="KW-0732">Signal</keyword>
<reference evidence="2" key="1">
    <citation type="submission" date="2021-03" db="EMBL/GenBank/DDBJ databases">
        <authorList>
            <person name="Kanchanasin P."/>
            <person name="Saeng-In P."/>
            <person name="Phongsopitanun W."/>
            <person name="Yuki M."/>
            <person name="Kudo T."/>
            <person name="Ohkuma M."/>
            <person name="Tanasupawat S."/>
        </authorList>
    </citation>
    <scope>NUCLEOTIDE SEQUENCE</scope>
    <source>
        <strain evidence="2">GKU 128</strain>
    </source>
</reference>
<evidence type="ECO:0000256" key="1">
    <source>
        <dbReference type="SAM" id="SignalP"/>
    </source>
</evidence>
<dbReference type="PROSITE" id="PS51257">
    <property type="entry name" value="PROKAR_LIPOPROTEIN"/>
    <property type="match status" value="1"/>
</dbReference>
<protein>
    <recommendedName>
        <fullName evidence="4">Lipoprotein</fullName>
    </recommendedName>
</protein>
<dbReference type="Proteomes" id="UP000669179">
    <property type="component" value="Unassembled WGS sequence"/>
</dbReference>
<accession>A0A939PDE3</accession>
<organism evidence="2 3">
    <name type="scientific">Actinomadura barringtoniae</name>
    <dbReference type="NCBI Taxonomy" id="1427535"/>
    <lineage>
        <taxon>Bacteria</taxon>
        <taxon>Bacillati</taxon>
        <taxon>Actinomycetota</taxon>
        <taxon>Actinomycetes</taxon>
        <taxon>Streptosporangiales</taxon>
        <taxon>Thermomonosporaceae</taxon>
        <taxon>Actinomadura</taxon>
    </lineage>
</organism>
<gene>
    <name evidence="2" type="ORF">J4573_23970</name>
</gene>
<proteinExistence type="predicted"/>
<sequence>MRPRSTASLACAFIAAALLLTGCGGGDKKESADKPAADTTKLAPLPKVAPDQVKPLVGRWVAQQAQDYFQFKPDGTGVWIKQSRTLWSGTAIPEGKGKFRFSWEGGDPQTSSYWGVEIADGGAKLTFAGTNQTYTKAKA</sequence>
<keyword evidence="3" id="KW-1185">Reference proteome</keyword>